<gene>
    <name evidence="7" type="ORF">HK100_001623</name>
</gene>
<dbReference type="Proteomes" id="UP001211907">
    <property type="component" value="Unassembled WGS sequence"/>
</dbReference>
<evidence type="ECO:0000259" key="5">
    <source>
        <dbReference type="Pfam" id="PF00004"/>
    </source>
</evidence>
<evidence type="ECO:0000256" key="3">
    <source>
        <dbReference type="ARBA" id="ARBA00022840"/>
    </source>
</evidence>
<keyword evidence="2 4" id="KW-0547">Nucleotide-binding</keyword>
<comment type="similarity">
    <text evidence="1 4">Belongs to the AAA ATPase family.</text>
</comment>
<evidence type="ECO:0000313" key="7">
    <source>
        <dbReference type="EMBL" id="KAJ3114559.1"/>
    </source>
</evidence>
<keyword evidence="3 4" id="KW-0067">ATP-binding</keyword>
<feature type="domain" description="ATPase AAA-type core" evidence="5">
    <location>
        <begin position="315"/>
        <end position="370"/>
    </location>
</feature>
<dbReference type="PANTHER" id="PTHR23077">
    <property type="entry name" value="AAA-FAMILY ATPASE"/>
    <property type="match status" value="1"/>
</dbReference>
<evidence type="ECO:0000256" key="4">
    <source>
        <dbReference type="RuleBase" id="RU003651"/>
    </source>
</evidence>
<reference evidence="7" key="1">
    <citation type="submission" date="2020-05" db="EMBL/GenBank/DDBJ databases">
        <title>Phylogenomic resolution of chytrid fungi.</title>
        <authorList>
            <person name="Stajich J.E."/>
            <person name="Amses K."/>
            <person name="Simmons R."/>
            <person name="Seto K."/>
            <person name="Myers J."/>
            <person name="Bonds A."/>
            <person name="Quandt C.A."/>
            <person name="Barry K."/>
            <person name="Liu P."/>
            <person name="Grigoriev I."/>
            <person name="Longcore J.E."/>
            <person name="James T.Y."/>
        </authorList>
    </citation>
    <scope>NUCLEOTIDE SEQUENCE</scope>
    <source>
        <strain evidence="7">JEL0513</strain>
    </source>
</reference>
<dbReference type="Gene3D" id="3.40.50.300">
    <property type="entry name" value="P-loop containing nucleotide triphosphate hydrolases"/>
    <property type="match status" value="3"/>
</dbReference>
<comment type="caution">
    <text evidence="7">The sequence shown here is derived from an EMBL/GenBank/DDBJ whole genome shotgun (WGS) entry which is preliminary data.</text>
</comment>
<dbReference type="InterPro" id="IPR003959">
    <property type="entry name" value="ATPase_AAA_core"/>
</dbReference>
<dbReference type="EMBL" id="JADGJH010001357">
    <property type="protein sequence ID" value="KAJ3114559.1"/>
    <property type="molecule type" value="Genomic_DNA"/>
</dbReference>
<name>A0AAD5SWK3_9FUNG</name>
<dbReference type="InterPro" id="IPR050168">
    <property type="entry name" value="AAA_ATPase_domain"/>
</dbReference>
<dbReference type="GO" id="GO:0016887">
    <property type="term" value="F:ATP hydrolysis activity"/>
    <property type="evidence" value="ECO:0007669"/>
    <property type="project" value="InterPro"/>
</dbReference>
<accession>A0AAD5SWK3</accession>
<organism evidence="7 8">
    <name type="scientific">Physocladia obscura</name>
    <dbReference type="NCBI Taxonomy" id="109957"/>
    <lineage>
        <taxon>Eukaryota</taxon>
        <taxon>Fungi</taxon>
        <taxon>Fungi incertae sedis</taxon>
        <taxon>Chytridiomycota</taxon>
        <taxon>Chytridiomycota incertae sedis</taxon>
        <taxon>Chytridiomycetes</taxon>
        <taxon>Chytridiales</taxon>
        <taxon>Chytriomycetaceae</taxon>
        <taxon>Physocladia</taxon>
    </lineage>
</organism>
<dbReference type="PROSITE" id="PS00674">
    <property type="entry name" value="AAA"/>
    <property type="match status" value="1"/>
</dbReference>
<dbReference type="Pfam" id="PF00004">
    <property type="entry name" value="AAA"/>
    <property type="match status" value="1"/>
</dbReference>
<dbReference type="GO" id="GO:0005524">
    <property type="term" value="F:ATP binding"/>
    <property type="evidence" value="ECO:0007669"/>
    <property type="project" value="UniProtKB-KW"/>
</dbReference>
<dbReference type="SUPFAM" id="SSF52540">
    <property type="entry name" value="P-loop containing nucleoside triphosphate hydrolases"/>
    <property type="match status" value="2"/>
</dbReference>
<dbReference type="Gene3D" id="1.10.8.60">
    <property type="match status" value="2"/>
</dbReference>
<evidence type="ECO:0008006" key="9">
    <source>
        <dbReference type="Google" id="ProtNLM"/>
    </source>
</evidence>
<evidence type="ECO:0000256" key="2">
    <source>
        <dbReference type="ARBA" id="ARBA00022741"/>
    </source>
</evidence>
<dbReference type="PANTHER" id="PTHR23077:SF171">
    <property type="entry name" value="NUCLEAR VALOSIN-CONTAINING PROTEIN-LIKE"/>
    <property type="match status" value="1"/>
</dbReference>
<evidence type="ECO:0000259" key="6">
    <source>
        <dbReference type="Pfam" id="PF17862"/>
    </source>
</evidence>
<evidence type="ECO:0000313" key="8">
    <source>
        <dbReference type="Proteomes" id="UP001211907"/>
    </source>
</evidence>
<dbReference type="Pfam" id="PF17862">
    <property type="entry name" value="AAA_lid_3"/>
    <property type="match status" value="1"/>
</dbReference>
<dbReference type="InterPro" id="IPR041569">
    <property type="entry name" value="AAA_lid_3"/>
</dbReference>
<sequence>MEIKTPSFATNILEIAKFLNKLEKTDTPVTVQTICPLRQAINRARCSAPAVVVIDNLNLLHSSTAPSGTEIDFSLATSRLISEISALRGLDEPVLVIGIWSGNSENILQPFRKRGENAVFNDLIVLDVPSRPEREKLALSMMNGLKFDEFDSFITESNSKISEASKYASKIAQLTPGFVALDLKNLIFRAKMNAGLRKSRRDAKPPSLDISTQLANLKLDASKNRNSHQKTVTLNWTLDFLIALERIKPSQLTDSGFDMTKPDLSWNDIGGYNSIKAKLKRLVIDQFDNPQIYDRLKIKVPTGILLYGPSEWTEDGASGVNERVLSTLLNEMDGIAEQKGVIVIGTTNRPEKLDDALLRPGRLDHHIYVSIPTVEDRKDILDKLLVNQSDKLDTFRIATVTAGFTSADLVALVREAGYLVLRDHKLNNSPIIIEWKHIAAALSGALKGPLDEMFKKAFEINDNDGRNQDTEKEAAFWKSFGSADLTWGVGTFGQTMSEVAEMNSVLSLRPAHNVRGGGWWRPGTISDGDILKFDKFSKGKKV</sequence>
<evidence type="ECO:0000256" key="1">
    <source>
        <dbReference type="ARBA" id="ARBA00006914"/>
    </source>
</evidence>
<dbReference type="InterPro" id="IPR003960">
    <property type="entry name" value="ATPase_AAA_CS"/>
</dbReference>
<protein>
    <recommendedName>
        <fullName evidence="9">ATPase AAA-type core domain-containing protein</fullName>
    </recommendedName>
</protein>
<dbReference type="AlphaFoldDB" id="A0AAD5SWK3"/>
<feature type="domain" description="AAA ATPase AAA+ lid" evidence="6">
    <location>
        <begin position="393"/>
        <end position="424"/>
    </location>
</feature>
<dbReference type="InterPro" id="IPR027417">
    <property type="entry name" value="P-loop_NTPase"/>
</dbReference>
<proteinExistence type="inferred from homology"/>
<keyword evidence="8" id="KW-1185">Reference proteome</keyword>